<evidence type="ECO:0000313" key="1">
    <source>
        <dbReference type="EMBL" id="CAI72280.1"/>
    </source>
</evidence>
<reference evidence="1" key="1">
    <citation type="journal article" date="2005" name="Proc. Natl. Acad. Sci. U.S.A.">
        <title>An ancestral oomycete locus contains late blight avirulence gene Avr3a, encoding a protein that is recognized in the host cytoplasm.</title>
        <authorList>
            <person name="Armstrong M.R."/>
            <person name="Whisson S.C."/>
            <person name="Pritchard L."/>
            <person name="Bos J.I.B."/>
            <person name="Venter E."/>
            <person name="Avrova A.O."/>
            <person name="Rehmany A.P."/>
            <person name="Bohme U."/>
            <person name="Brooks K."/>
            <person name="Cherevach I."/>
            <person name="Hamlin N."/>
            <person name="White B."/>
            <person name="Fraser A."/>
            <person name="Lord A."/>
            <person name="Quail M.A."/>
            <person name="Churcher C."/>
            <person name="Hall N."/>
            <person name="Berriman M."/>
            <person name="Kamoun S."/>
            <person name="Beyon J.L."/>
            <person name="Birch P.R.J."/>
        </authorList>
    </citation>
    <scope>NUCLEOTIDE SEQUENCE</scope>
</reference>
<gene>
    <name evidence="1" type="ORF">PI35.0310c</name>
</gene>
<protein>
    <submittedName>
        <fullName evidence="1">Uncharacterized protein</fullName>
    </submittedName>
</protein>
<sequence>MPYVKNIASIFWAERKTRTFRLSVACEFEQIFKDDYDYLREEIIIFPTKKSPYKLGNWVRSCEGAMFGVAFHLASTISGTLQVQIQQRDTSSSSLSNLPMRLEVSSSHCRLRRSSTWLAVLGILVIDK</sequence>
<dbReference type="EMBL" id="AJ893356">
    <property type="protein sequence ID" value="CAI72280.1"/>
    <property type="molecule type" value="Genomic_DNA"/>
</dbReference>
<proteinExistence type="predicted"/>
<name>Q572J4_PHYIN</name>
<accession>Q572J4</accession>
<organism evidence="1">
    <name type="scientific">Phytophthora infestans</name>
    <name type="common">Potato late blight agent</name>
    <name type="synonym">Botrytis infestans</name>
    <dbReference type="NCBI Taxonomy" id="4787"/>
    <lineage>
        <taxon>Eukaryota</taxon>
        <taxon>Sar</taxon>
        <taxon>Stramenopiles</taxon>
        <taxon>Oomycota</taxon>
        <taxon>Peronosporomycetes</taxon>
        <taxon>Peronosporales</taxon>
        <taxon>Peronosporaceae</taxon>
        <taxon>Phytophthora</taxon>
    </lineage>
</organism>
<dbReference type="AlphaFoldDB" id="Q572J4"/>